<dbReference type="EMBL" id="AACSBQ010000018">
    <property type="protein sequence ID" value="EAL8903719.1"/>
    <property type="molecule type" value="Genomic_DNA"/>
</dbReference>
<reference evidence="3" key="1">
    <citation type="submission" date="2018-08" db="EMBL/GenBank/DDBJ databases">
        <authorList>
            <consortium name="PulseNet: The National Subtyping Network for Foodborne Disease Surveillance"/>
            <person name="Tarr C.L."/>
            <person name="Trees E."/>
            <person name="Katz L.S."/>
            <person name="Carleton-Romer H.A."/>
            <person name="Stroika S."/>
            <person name="Kucerova Z."/>
            <person name="Roache K.F."/>
            <person name="Sabol A.L."/>
            <person name="Besser J."/>
            <person name="Gerner-Smidt P."/>
        </authorList>
    </citation>
    <scope>NUCLEOTIDE SEQUENCE</scope>
    <source>
        <strain evidence="3">PNUSAC005770</strain>
    </source>
</reference>
<keyword evidence="2" id="KW-0472">Membrane</keyword>
<organism evidence="3">
    <name type="scientific">Campylobacter upsaliensis</name>
    <dbReference type="NCBI Taxonomy" id="28080"/>
    <lineage>
        <taxon>Bacteria</taxon>
        <taxon>Pseudomonadati</taxon>
        <taxon>Campylobacterota</taxon>
        <taxon>Epsilonproteobacteria</taxon>
        <taxon>Campylobacterales</taxon>
        <taxon>Campylobacteraceae</taxon>
        <taxon>Campylobacter</taxon>
    </lineage>
</organism>
<dbReference type="Gene3D" id="1.20.58.430">
    <property type="entry name" value="Type IV secretion system, VirB5-domain"/>
    <property type="match status" value="1"/>
</dbReference>
<evidence type="ECO:0000313" key="3">
    <source>
        <dbReference type="EMBL" id="EAL8903719.1"/>
    </source>
</evidence>
<dbReference type="RefSeq" id="WP_270962371.1">
    <property type="nucleotide sequence ID" value="NZ_JAPMOZ010000018.1"/>
</dbReference>
<dbReference type="InterPro" id="IPR014158">
    <property type="entry name" value="T4SS_VirB5"/>
</dbReference>
<keyword evidence="2" id="KW-1133">Transmembrane helix</keyword>
<proteinExistence type="predicted"/>
<dbReference type="Pfam" id="PF07996">
    <property type="entry name" value="T4SS"/>
    <property type="match status" value="1"/>
</dbReference>
<protein>
    <submittedName>
        <fullName evidence="3">Type IV secretion system protein</fullName>
    </submittedName>
</protein>
<dbReference type="SUPFAM" id="SSF101082">
    <property type="entry name" value="Typo IV secretion system protein TraC"/>
    <property type="match status" value="1"/>
</dbReference>
<feature type="region of interest" description="Disordered" evidence="1">
    <location>
        <begin position="313"/>
        <end position="334"/>
    </location>
</feature>
<accession>A0A5L4ZQ12</accession>
<feature type="compositionally biased region" description="Basic and acidic residues" evidence="1">
    <location>
        <begin position="317"/>
        <end position="334"/>
    </location>
</feature>
<dbReference type="InterPro" id="IPR023220">
    <property type="entry name" value="T4SS_VirB5-domain"/>
</dbReference>
<gene>
    <name evidence="3" type="ORF">D0B03_05275</name>
</gene>
<feature type="transmembrane region" description="Helical" evidence="2">
    <location>
        <begin position="79"/>
        <end position="100"/>
    </location>
</feature>
<evidence type="ECO:0000256" key="2">
    <source>
        <dbReference type="SAM" id="Phobius"/>
    </source>
</evidence>
<sequence>MKKIIFNANTATREIHHTPTSGARLKSLDCNYTKEYNYNYDEFSGIHLSSFKGIDFRHKGANLVANTLQNYIQKCKKSILILTSLLILPNLAFSAGIPVVDTTANQQMATQNAKQVAEWAKEATRWTETVSHYQKQIQAYKDELLSKTGIRDSVAFVKDIKQIYSDFAEAGENIQSFYNDVLRDPQEFLSDKGNEIFGKYTSFDRCNFDYMSQSEKNICKMDLITYAAQVETYNQASKQMDTISQTLKKLQERLVNSKDIKESTDVGNAIQLEVAKIQMVKNQVDLANASYENQRNIKKDLAMQEYSKSFNYKPQKSTKELMEEARKQFKEQNK</sequence>
<dbReference type="AlphaFoldDB" id="A0A5L4ZQ12"/>
<keyword evidence="2" id="KW-0812">Transmembrane</keyword>
<comment type="caution">
    <text evidence="3">The sequence shown here is derived from an EMBL/GenBank/DDBJ whole genome shotgun (WGS) entry which is preliminary data.</text>
</comment>
<evidence type="ECO:0000256" key="1">
    <source>
        <dbReference type="SAM" id="MobiDB-lite"/>
    </source>
</evidence>
<name>A0A5L4ZQ12_CAMUP</name>